<evidence type="ECO:0000313" key="8">
    <source>
        <dbReference type="Proteomes" id="UP001107558"/>
    </source>
</evidence>
<gene>
    <name evidence="5" type="primary">GatA</name>
    <name evidence="7" type="ORF">PVAND_009650</name>
</gene>
<reference evidence="7" key="1">
    <citation type="submission" date="2021-03" db="EMBL/GenBank/DDBJ databases">
        <title>Chromosome level genome of the anhydrobiotic midge Polypedilum vanderplanki.</title>
        <authorList>
            <person name="Yoshida Y."/>
            <person name="Kikawada T."/>
            <person name="Gusev O."/>
        </authorList>
    </citation>
    <scope>NUCLEOTIDE SEQUENCE</scope>
    <source>
        <strain evidence="7">NIAS01</strain>
        <tissue evidence="7">Whole body or cell culture</tissue>
    </source>
</reference>
<comment type="caution">
    <text evidence="7">The sequence shown here is derived from an EMBL/GenBank/DDBJ whole genome shotgun (WGS) entry which is preliminary data.</text>
</comment>
<dbReference type="AlphaFoldDB" id="A0A9J6CDW9"/>
<keyword evidence="3 5" id="KW-0067">ATP-binding</keyword>
<dbReference type="EMBL" id="JADBJN010000001">
    <property type="protein sequence ID" value="KAG5680125.1"/>
    <property type="molecule type" value="Genomic_DNA"/>
</dbReference>
<dbReference type="Pfam" id="PF01425">
    <property type="entry name" value="Amidase"/>
    <property type="match status" value="1"/>
</dbReference>
<evidence type="ECO:0000313" key="7">
    <source>
        <dbReference type="EMBL" id="KAG5680125.1"/>
    </source>
</evidence>
<evidence type="ECO:0000256" key="5">
    <source>
        <dbReference type="HAMAP-Rule" id="MF_03150"/>
    </source>
</evidence>
<dbReference type="GO" id="GO:0050567">
    <property type="term" value="F:glutaminyl-tRNA synthase (glutamine-hydrolyzing) activity"/>
    <property type="evidence" value="ECO:0007669"/>
    <property type="project" value="UniProtKB-UniRule"/>
</dbReference>
<dbReference type="GO" id="GO:0032543">
    <property type="term" value="P:mitochondrial translation"/>
    <property type="evidence" value="ECO:0007669"/>
    <property type="project" value="UniProtKB-UniRule"/>
</dbReference>
<dbReference type="HAMAP" id="MF_00120">
    <property type="entry name" value="GatA"/>
    <property type="match status" value="1"/>
</dbReference>
<dbReference type="PANTHER" id="PTHR11895">
    <property type="entry name" value="TRANSAMIDASE"/>
    <property type="match status" value="1"/>
</dbReference>
<feature type="active site" description="Charge relay system" evidence="5">
    <location>
        <position position="158"/>
    </location>
</feature>
<keyword evidence="5" id="KW-0496">Mitochondrion</keyword>
<dbReference type="GO" id="GO:0030956">
    <property type="term" value="C:glutamyl-tRNA(Gln) amidotransferase complex"/>
    <property type="evidence" value="ECO:0007669"/>
    <property type="project" value="UniProtKB-UniRule"/>
</dbReference>
<feature type="active site" description="Charge relay system" evidence="5">
    <location>
        <position position="79"/>
    </location>
</feature>
<comment type="subunit">
    <text evidence="5">Subunit of the heterotrimeric GatCAB amidotransferase (AdT) complex, composed of A, B and C subunits.</text>
</comment>
<dbReference type="Gene3D" id="3.90.1300.10">
    <property type="entry name" value="Amidase signature (AS) domain"/>
    <property type="match status" value="1"/>
</dbReference>
<dbReference type="Proteomes" id="UP001107558">
    <property type="component" value="Chromosome 1"/>
</dbReference>
<dbReference type="PANTHER" id="PTHR11895:SF7">
    <property type="entry name" value="GLUTAMYL-TRNA(GLN) AMIDOTRANSFERASE SUBUNIT A, MITOCHONDRIAL"/>
    <property type="match status" value="1"/>
</dbReference>
<comment type="catalytic activity">
    <reaction evidence="5">
        <text>L-glutamyl-tRNA(Gln) + L-glutamine + ATP + H2O = L-glutaminyl-tRNA(Gln) + L-glutamate + ADP + phosphate + H(+)</text>
        <dbReference type="Rhea" id="RHEA:17521"/>
        <dbReference type="Rhea" id="RHEA-COMP:9681"/>
        <dbReference type="Rhea" id="RHEA-COMP:9684"/>
        <dbReference type="ChEBI" id="CHEBI:15377"/>
        <dbReference type="ChEBI" id="CHEBI:15378"/>
        <dbReference type="ChEBI" id="CHEBI:29985"/>
        <dbReference type="ChEBI" id="CHEBI:30616"/>
        <dbReference type="ChEBI" id="CHEBI:43474"/>
        <dbReference type="ChEBI" id="CHEBI:58359"/>
        <dbReference type="ChEBI" id="CHEBI:78520"/>
        <dbReference type="ChEBI" id="CHEBI:78521"/>
        <dbReference type="ChEBI" id="CHEBI:456216"/>
        <dbReference type="EC" id="6.3.5.7"/>
    </reaction>
</comment>
<feature type="active site" description="Acyl-ester intermediate" evidence="5">
    <location>
        <position position="182"/>
    </location>
</feature>
<keyword evidence="2 5" id="KW-0547">Nucleotide-binding</keyword>
<dbReference type="InterPro" id="IPR004412">
    <property type="entry name" value="GatA"/>
</dbReference>
<dbReference type="NCBIfam" id="TIGR00132">
    <property type="entry name" value="gatA"/>
    <property type="match status" value="1"/>
</dbReference>
<evidence type="ECO:0000259" key="6">
    <source>
        <dbReference type="Pfam" id="PF01425"/>
    </source>
</evidence>
<proteinExistence type="inferred from homology"/>
<dbReference type="GO" id="GO:0005524">
    <property type="term" value="F:ATP binding"/>
    <property type="evidence" value="ECO:0007669"/>
    <property type="project" value="UniProtKB-KW"/>
</dbReference>
<dbReference type="InterPro" id="IPR036928">
    <property type="entry name" value="AS_sf"/>
</dbReference>
<dbReference type="InterPro" id="IPR023631">
    <property type="entry name" value="Amidase_dom"/>
</dbReference>
<keyword evidence="8" id="KW-1185">Reference proteome</keyword>
<evidence type="ECO:0000256" key="3">
    <source>
        <dbReference type="ARBA" id="ARBA00022840"/>
    </source>
</evidence>
<feature type="domain" description="Amidase" evidence="6">
    <location>
        <begin position="27"/>
        <end position="472"/>
    </location>
</feature>
<organism evidence="7 8">
    <name type="scientific">Polypedilum vanderplanki</name>
    <name type="common">Sleeping chironomid midge</name>
    <dbReference type="NCBI Taxonomy" id="319348"/>
    <lineage>
        <taxon>Eukaryota</taxon>
        <taxon>Metazoa</taxon>
        <taxon>Ecdysozoa</taxon>
        <taxon>Arthropoda</taxon>
        <taxon>Hexapoda</taxon>
        <taxon>Insecta</taxon>
        <taxon>Pterygota</taxon>
        <taxon>Neoptera</taxon>
        <taxon>Endopterygota</taxon>
        <taxon>Diptera</taxon>
        <taxon>Nematocera</taxon>
        <taxon>Chironomoidea</taxon>
        <taxon>Chironomidae</taxon>
        <taxon>Chironominae</taxon>
        <taxon>Polypedilum</taxon>
        <taxon>Polypedilum</taxon>
    </lineage>
</organism>
<dbReference type="GO" id="GO:0070681">
    <property type="term" value="P:glutaminyl-tRNAGln biosynthesis via transamidation"/>
    <property type="evidence" value="ECO:0007669"/>
    <property type="project" value="UniProtKB-UniRule"/>
</dbReference>
<keyword evidence="4 5" id="KW-0648">Protein biosynthesis</keyword>
<comment type="function">
    <text evidence="5">Allows the formation of correctly charged Gln-tRNA(Gln) through the transamidation of misacylated Glu-tRNA(Gln) in the mitochondria. The reaction takes place in the presence of glutamine and ATP through an activated gamma-phospho-Glu-tRNA(Gln).</text>
</comment>
<comment type="similarity">
    <text evidence="5">Belongs to the amidase family. GatA subfamily.</text>
</comment>
<dbReference type="InterPro" id="IPR000120">
    <property type="entry name" value="Amidase"/>
</dbReference>
<sequence>MSRISNLSIKQLSRKFDEKLLCPKEHTLEVFKNIKRNNNDINAFITLSEEFALKKAEESANRIALGKKLKLDGILVACKDNFCTKGIRTTCGSIMLKNFVPTYNATVYDKLEKAGAILVGKTNLDQYGMGSGTVDSIFGPTKNVWSENLNNPRICGGSSGGSASAVAANFCSTALGSDTGGSTRNPASYSGVIGFKPTYGLLSRHGLIPLVNSMDVPGILTKTVDDCVDIFNTIAGPDDLDSTTIKKSFNPIELSENFNLKNVKIGIPKEYNCEGLTSEVLEAWTKMADFLEENGARVEEISMPYTTASIFVYSILNQCEVASNMARYDGIEYGHRADDESSTENLYSKTRAEGFNGVVKNRILAGNYFLLRKNYEKYFLKALKVRRLVSDDFKKAFSKIDLLLTPTTLSDAPLLSDFTKNNNRDQCAVQDFCTCPANMAGVPALSIPIKLSSNNLPISLQLMGPNFSEKLIFNTAKFIENRVDFYLNYNKLKL</sequence>
<dbReference type="SUPFAM" id="SSF75304">
    <property type="entry name" value="Amidase signature (AS) enzymes"/>
    <property type="match status" value="1"/>
</dbReference>
<evidence type="ECO:0000256" key="4">
    <source>
        <dbReference type="ARBA" id="ARBA00022917"/>
    </source>
</evidence>
<dbReference type="EC" id="6.3.5.7" evidence="5"/>
<dbReference type="GO" id="GO:0005739">
    <property type="term" value="C:mitochondrion"/>
    <property type="evidence" value="ECO:0007669"/>
    <property type="project" value="UniProtKB-SubCell"/>
</dbReference>
<comment type="subcellular location">
    <subcellularLocation>
        <location evidence="5">Mitochondrion</location>
    </subcellularLocation>
</comment>
<evidence type="ECO:0000256" key="1">
    <source>
        <dbReference type="ARBA" id="ARBA00022598"/>
    </source>
</evidence>
<keyword evidence="1 5" id="KW-0436">Ligase</keyword>
<name>A0A9J6CDW9_POLVA</name>
<dbReference type="OrthoDB" id="421993at2759"/>
<protein>
    <recommendedName>
        <fullName evidence="5">Glutamyl-tRNA(Gln) amidotransferase subunit A, mitochondrial</fullName>
        <shortName evidence="5">Glu-AdT subunit A</shortName>
        <ecNumber evidence="5">6.3.5.7</ecNumber>
    </recommendedName>
</protein>
<accession>A0A9J6CDW9</accession>
<evidence type="ECO:0000256" key="2">
    <source>
        <dbReference type="ARBA" id="ARBA00022741"/>
    </source>
</evidence>